<name>B1X2K1_CROS5</name>
<sequence length="124" mass="13812">MSHNYEQDQEKLTSAVGQGIQTAVSTGVTWWLSRVKPIKIEIKSASDDLQQVNQGIKEGQSKDEILKSIEKSETAKRVKNSGGDPSKYSNYVFKKAEIKEAVSEVSKQKNLQQQDINLSKGKTL</sequence>
<protein>
    <submittedName>
        <fullName evidence="1">Uncharacterized protein</fullName>
    </submittedName>
</protein>
<dbReference type="RefSeq" id="WP_009546225.1">
    <property type="nucleotide sequence ID" value="NC_010547.1"/>
</dbReference>
<dbReference type="STRING" id="43989.cce_5016"/>
<proteinExistence type="predicted"/>
<dbReference type="AlphaFoldDB" id="B1X2K1"/>
<reference evidence="1 2" key="1">
    <citation type="journal article" date="2008" name="Proc. Natl. Acad. Sci. U.S.A.">
        <title>The genome of Cyanothece 51142, a unicellular diazotrophic cyanobacterium important in the marine nitrogen cycle.</title>
        <authorList>
            <person name="Welsh E.A."/>
            <person name="Liberton M."/>
            <person name="Stoeckel J."/>
            <person name="Loh T."/>
            <person name="Elvitigala T."/>
            <person name="Wang C."/>
            <person name="Wollam A."/>
            <person name="Fulton R.S."/>
            <person name="Clifton S.W."/>
            <person name="Jacobs J.M."/>
            <person name="Aurora R."/>
            <person name="Ghosh B.K."/>
            <person name="Sherman L.A."/>
            <person name="Smith R.D."/>
            <person name="Wilson R.K."/>
            <person name="Pakrasi H.B."/>
        </authorList>
    </citation>
    <scope>NUCLEOTIDE SEQUENCE [LARGE SCALE GENOMIC DNA]</scope>
    <source>
        <strain evidence="2">ATCC 51142 / BH68</strain>
    </source>
</reference>
<dbReference type="KEGG" id="cyt:cce_5016"/>
<accession>B1X2K1</accession>
<dbReference type="EMBL" id="CP000807">
    <property type="protein sequence ID" value="ACB54362.1"/>
    <property type="molecule type" value="Genomic_DNA"/>
</dbReference>
<evidence type="ECO:0000313" key="1">
    <source>
        <dbReference type="EMBL" id="ACB54362.1"/>
    </source>
</evidence>
<dbReference type="Proteomes" id="UP000001203">
    <property type="component" value="Chromosome linear"/>
</dbReference>
<dbReference type="eggNOG" id="ENOG502ZTP7">
    <property type="taxonomic scope" value="Bacteria"/>
</dbReference>
<dbReference type="HOGENOM" id="CLU_2000110_0_0_3"/>
<evidence type="ECO:0000313" key="2">
    <source>
        <dbReference type="Proteomes" id="UP000001203"/>
    </source>
</evidence>
<organism evidence="1 2">
    <name type="scientific">Crocosphaera subtropica (strain ATCC 51142 / BH68)</name>
    <name type="common">Cyanothece sp. (strain ATCC 51142)</name>
    <dbReference type="NCBI Taxonomy" id="43989"/>
    <lineage>
        <taxon>Bacteria</taxon>
        <taxon>Bacillati</taxon>
        <taxon>Cyanobacteriota</taxon>
        <taxon>Cyanophyceae</taxon>
        <taxon>Oscillatoriophycideae</taxon>
        <taxon>Chroococcales</taxon>
        <taxon>Aphanothecaceae</taxon>
        <taxon>Crocosphaera</taxon>
        <taxon>Crocosphaera subtropica</taxon>
    </lineage>
</organism>
<gene>
    <name evidence="1" type="ordered locus">cce_5016</name>
</gene>
<keyword evidence="2" id="KW-1185">Reference proteome</keyword>